<dbReference type="AlphaFoldDB" id="A0AAD6YUG7"/>
<evidence type="ECO:0000313" key="2">
    <source>
        <dbReference type="Proteomes" id="UP001219525"/>
    </source>
</evidence>
<organism evidence="1 2">
    <name type="scientific">Mycena pura</name>
    <dbReference type="NCBI Taxonomy" id="153505"/>
    <lineage>
        <taxon>Eukaryota</taxon>
        <taxon>Fungi</taxon>
        <taxon>Dikarya</taxon>
        <taxon>Basidiomycota</taxon>
        <taxon>Agaricomycotina</taxon>
        <taxon>Agaricomycetes</taxon>
        <taxon>Agaricomycetidae</taxon>
        <taxon>Agaricales</taxon>
        <taxon>Marasmiineae</taxon>
        <taxon>Mycenaceae</taxon>
        <taxon>Mycena</taxon>
    </lineage>
</organism>
<evidence type="ECO:0000313" key="1">
    <source>
        <dbReference type="EMBL" id="KAJ7229831.1"/>
    </source>
</evidence>
<keyword evidence="2" id="KW-1185">Reference proteome</keyword>
<name>A0AAD6YUG7_9AGAR</name>
<comment type="caution">
    <text evidence="1">The sequence shown here is derived from an EMBL/GenBank/DDBJ whole genome shotgun (WGS) entry which is preliminary data.</text>
</comment>
<proteinExistence type="predicted"/>
<reference evidence="1" key="1">
    <citation type="submission" date="2023-03" db="EMBL/GenBank/DDBJ databases">
        <title>Massive genome expansion in bonnet fungi (Mycena s.s.) driven by repeated elements and novel gene families across ecological guilds.</title>
        <authorList>
            <consortium name="Lawrence Berkeley National Laboratory"/>
            <person name="Harder C.B."/>
            <person name="Miyauchi S."/>
            <person name="Viragh M."/>
            <person name="Kuo A."/>
            <person name="Thoen E."/>
            <person name="Andreopoulos B."/>
            <person name="Lu D."/>
            <person name="Skrede I."/>
            <person name="Drula E."/>
            <person name="Henrissat B."/>
            <person name="Morin E."/>
            <person name="Kohler A."/>
            <person name="Barry K."/>
            <person name="LaButti K."/>
            <person name="Morin E."/>
            <person name="Salamov A."/>
            <person name="Lipzen A."/>
            <person name="Mereny Z."/>
            <person name="Hegedus B."/>
            <person name="Baldrian P."/>
            <person name="Stursova M."/>
            <person name="Weitz H."/>
            <person name="Taylor A."/>
            <person name="Grigoriev I.V."/>
            <person name="Nagy L.G."/>
            <person name="Martin F."/>
            <person name="Kauserud H."/>
        </authorList>
    </citation>
    <scope>NUCLEOTIDE SEQUENCE</scope>
    <source>
        <strain evidence="1">9144</strain>
    </source>
</reference>
<accession>A0AAD6YUG7</accession>
<protein>
    <submittedName>
        <fullName evidence="1">Uncharacterized protein</fullName>
    </submittedName>
</protein>
<sequence>MHLRMRGGAGCQSLTVAASQYKAEPRRGSDDVQLDKDLIAAVGYIPAHFYLPDDLVVIDAAGRWITPLLMRTRTWGRRYSMPGLAGASDDNSVKWLWAGVSRVDDLLGVAINITCHACHDRKPIGFAILPPAVNRSRSSRPLSSTTCVPTQLIEPVVSTLVAPPSPSVAVALLAITASIMRCVVRVVCDPVFPVVSDRLTDCGNTDIQGRQIVEVQLDAG</sequence>
<dbReference type="EMBL" id="JARJCW010000001">
    <property type="protein sequence ID" value="KAJ7229831.1"/>
    <property type="molecule type" value="Genomic_DNA"/>
</dbReference>
<gene>
    <name evidence="1" type="ORF">GGX14DRAFT_581402</name>
</gene>
<dbReference type="Proteomes" id="UP001219525">
    <property type="component" value="Unassembled WGS sequence"/>
</dbReference>